<name>A0A0A9DWC8_ARUDO</name>
<reference evidence="1" key="2">
    <citation type="journal article" date="2015" name="Data Brief">
        <title>Shoot transcriptome of the giant reed, Arundo donax.</title>
        <authorList>
            <person name="Barrero R.A."/>
            <person name="Guerrero F.D."/>
            <person name="Moolhuijzen P."/>
            <person name="Goolsby J.A."/>
            <person name="Tidwell J."/>
            <person name="Bellgard S.E."/>
            <person name="Bellgard M.I."/>
        </authorList>
    </citation>
    <scope>NUCLEOTIDE SEQUENCE</scope>
    <source>
        <tissue evidence="1">Shoot tissue taken approximately 20 cm above the soil surface</tissue>
    </source>
</reference>
<evidence type="ECO:0000313" key="1">
    <source>
        <dbReference type="EMBL" id="JAD88057.1"/>
    </source>
</evidence>
<reference evidence="1" key="1">
    <citation type="submission" date="2014-09" db="EMBL/GenBank/DDBJ databases">
        <authorList>
            <person name="Magalhaes I.L.F."/>
            <person name="Oliveira U."/>
            <person name="Santos F.R."/>
            <person name="Vidigal T.H.D.A."/>
            <person name="Brescovit A.D."/>
            <person name="Santos A.J."/>
        </authorList>
    </citation>
    <scope>NUCLEOTIDE SEQUENCE</scope>
    <source>
        <tissue evidence="1">Shoot tissue taken approximately 20 cm above the soil surface</tissue>
    </source>
</reference>
<sequence>MQSFERSIRNPCQVSKHNAIYLIADSESAIHDLEGSSGYHYPYSLRARRDGKTTSFWLGHWTGYESLSQKFPAHFFFHVRQWNVTATNCYTETG</sequence>
<dbReference type="EMBL" id="GBRH01209838">
    <property type="protein sequence ID" value="JAD88057.1"/>
    <property type="molecule type" value="Transcribed_RNA"/>
</dbReference>
<organism evidence="1">
    <name type="scientific">Arundo donax</name>
    <name type="common">Giant reed</name>
    <name type="synonym">Donax arundinaceus</name>
    <dbReference type="NCBI Taxonomy" id="35708"/>
    <lineage>
        <taxon>Eukaryota</taxon>
        <taxon>Viridiplantae</taxon>
        <taxon>Streptophyta</taxon>
        <taxon>Embryophyta</taxon>
        <taxon>Tracheophyta</taxon>
        <taxon>Spermatophyta</taxon>
        <taxon>Magnoliopsida</taxon>
        <taxon>Liliopsida</taxon>
        <taxon>Poales</taxon>
        <taxon>Poaceae</taxon>
        <taxon>PACMAD clade</taxon>
        <taxon>Arundinoideae</taxon>
        <taxon>Arundineae</taxon>
        <taxon>Arundo</taxon>
    </lineage>
</organism>
<accession>A0A0A9DWC8</accession>
<proteinExistence type="predicted"/>
<dbReference type="AlphaFoldDB" id="A0A0A9DWC8"/>
<protein>
    <submittedName>
        <fullName evidence="1">Uncharacterized protein</fullName>
    </submittedName>
</protein>